<dbReference type="OrthoDB" id="8047450at2759"/>
<evidence type="ECO:0000313" key="1">
    <source>
        <dbReference type="EMBL" id="CRK97827.1"/>
    </source>
</evidence>
<organism evidence="1 2">
    <name type="scientific">Clunio marinus</name>
    <dbReference type="NCBI Taxonomy" id="568069"/>
    <lineage>
        <taxon>Eukaryota</taxon>
        <taxon>Metazoa</taxon>
        <taxon>Ecdysozoa</taxon>
        <taxon>Arthropoda</taxon>
        <taxon>Hexapoda</taxon>
        <taxon>Insecta</taxon>
        <taxon>Pterygota</taxon>
        <taxon>Neoptera</taxon>
        <taxon>Endopterygota</taxon>
        <taxon>Diptera</taxon>
        <taxon>Nematocera</taxon>
        <taxon>Chironomoidea</taxon>
        <taxon>Chironomidae</taxon>
        <taxon>Clunio</taxon>
    </lineage>
</organism>
<proteinExistence type="predicted"/>
<evidence type="ECO:0000313" key="2">
    <source>
        <dbReference type="Proteomes" id="UP000183832"/>
    </source>
</evidence>
<dbReference type="Proteomes" id="UP000183832">
    <property type="component" value="Unassembled WGS sequence"/>
</dbReference>
<sequence length="616" mass="72226">MPENRKRLEKDIDSAIVHRCIELKFPRDSILNPEYVRKIDRSRQMPLFRNFIERVYSKDKVSCIRNNLLIHSCKKDNQTRHNTKNDPAQLKLLSEARVLKKHIEIAAQKHDGLKQIEKKLIKQLKDRDNESEKIPTIKKVEMKNVRTSILEAKLSTMQDQLEKGKKLNLDLNKLFMKQPLPRTFAQMDTNLNDTNNKEIDKSLESIEFFYESSRRGENISPNALWNDVTKSLGVIPNYNIFERIIKKMEHQCSVLSNNTSLASLDNNSKFPSLANDEHLLLDLKHHLINEGVEANIKKKDIEKINAICVESINKEVDKLQSLSISFDESLECDGGGIKGEFITLKVRLFLIEGKIKFANESVEKLNQKLEGAKDLPITYKIAIEENQTAREIIGCKINKIQQSIAQMHQIKEAITALRLSMRYAIQREKKMNTRQNNIHTMLNLKRSENAYTPKHHDELQRFLDIPFEKFSSKNEIIFNPFNYNFDFDDKADKLLPMRFQNFKFLLNSLREFFHFMQKVKQINGKILFETPNELVFDSFHDKLMMNREAIAEFLDEIVKINVTVNSSLRDLNYLTDYTIQNPLKKFVPSRKVDGKTFKETEEEFKLYYNMFKNDQL</sequence>
<dbReference type="STRING" id="568069.A0A1J1IC98"/>
<name>A0A1J1IC98_9DIPT</name>
<gene>
    <name evidence="1" type="primary">putative GA21351</name>
    <name evidence="1" type="ORF">CLUMA_CG011203</name>
</gene>
<reference evidence="1 2" key="1">
    <citation type="submission" date="2015-04" db="EMBL/GenBank/DDBJ databases">
        <authorList>
            <person name="Syromyatnikov M.Y."/>
            <person name="Popov V.N."/>
        </authorList>
    </citation>
    <scope>NUCLEOTIDE SEQUENCE [LARGE SCALE GENOMIC DNA]</scope>
</reference>
<accession>A0A1J1IC98</accession>
<dbReference type="EMBL" id="CVRI01000047">
    <property type="protein sequence ID" value="CRK97827.1"/>
    <property type="molecule type" value="Genomic_DNA"/>
</dbReference>
<protein>
    <submittedName>
        <fullName evidence="1">CLUMA_CG011203, isoform A</fullName>
    </submittedName>
</protein>
<keyword evidence="2" id="KW-1185">Reference proteome</keyword>
<dbReference type="AlphaFoldDB" id="A0A1J1IC98"/>